<dbReference type="Pfam" id="PF01551">
    <property type="entry name" value="Peptidase_M23"/>
    <property type="match status" value="1"/>
</dbReference>
<reference evidence="3 4" key="1">
    <citation type="journal article" date="2020" name="Biotechnol. Biofuels">
        <title>New insights from the biogas microbiome by comprehensive genome-resolved metagenomics of nearly 1600 species originating from multiple anaerobic digesters.</title>
        <authorList>
            <person name="Campanaro S."/>
            <person name="Treu L."/>
            <person name="Rodriguez-R L.M."/>
            <person name="Kovalovszki A."/>
            <person name="Ziels R.M."/>
            <person name="Maus I."/>
            <person name="Zhu X."/>
            <person name="Kougias P.G."/>
            <person name="Basile A."/>
            <person name="Luo G."/>
            <person name="Schluter A."/>
            <person name="Konstantinidis K.T."/>
            <person name="Angelidaki I."/>
        </authorList>
    </citation>
    <scope>NUCLEOTIDE SEQUENCE [LARGE SCALE GENOMIC DNA]</scope>
    <source>
        <strain evidence="3">AS27yjCOA_202</strain>
    </source>
</reference>
<keyword evidence="1" id="KW-0812">Transmembrane</keyword>
<dbReference type="InterPro" id="IPR018392">
    <property type="entry name" value="LysM"/>
</dbReference>
<name>A0A7X9E7Y1_UNCKA</name>
<evidence type="ECO:0000259" key="2">
    <source>
        <dbReference type="PROSITE" id="PS51782"/>
    </source>
</evidence>
<dbReference type="SUPFAM" id="SSF51261">
    <property type="entry name" value="Duplicated hybrid motif"/>
    <property type="match status" value="1"/>
</dbReference>
<evidence type="ECO:0000313" key="3">
    <source>
        <dbReference type="EMBL" id="NMB91946.1"/>
    </source>
</evidence>
<proteinExistence type="predicted"/>
<dbReference type="CDD" id="cd00118">
    <property type="entry name" value="LysM"/>
    <property type="match status" value="2"/>
</dbReference>
<dbReference type="EMBL" id="JAAZNV010000013">
    <property type="protein sequence ID" value="NMB91946.1"/>
    <property type="molecule type" value="Genomic_DNA"/>
</dbReference>
<dbReference type="InterPro" id="IPR036779">
    <property type="entry name" value="LysM_dom_sf"/>
</dbReference>
<dbReference type="PROSITE" id="PS51782">
    <property type="entry name" value="LYSM"/>
    <property type="match status" value="2"/>
</dbReference>
<feature type="transmembrane region" description="Helical" evidence="1">
    <location>
        <begin position="91"/>
        <end position="110"/>
    </location>
</feature>
<dbReference type="PANTHER" id="PTHR21666">
    <property type="entry name" value="PEPTIDASE-RELATED"/>
    <property type="match status" value="1"/>
</dbReference>
<keyword evidence="1" id="KW-1133">Transmembrane helix</keyword>
<evidence type="ECO:0000313" key="4">
    <source>
        <dbReference type="Proteomes" id="UP000590542"/>
    </source>
</evidence>
<sequence length="395" mass="43788">MAFTIKRPSSKRFFQLSFEGFRPSGRNKIEQFLSLWSDFFRSLTSYIFKKIWLLVALVIKIITFLFAIPSEVKDFLTKKLIWSRGKLGRPIATWFVLGFSLLVFIFGEVFSSSTLVVNKPVSADYLKSTTDIIPKKEMAVTTLPSERRTKSINYVIQPGDTLYTIGNQFKVSIDALKYINGLTDSSILSIGQEIVIPPVSGLIHKVESGDTIGSIAEKYGVAPQAIADFNYILDTSKLAIGTELVIPGGKIPEIPLPIIYVPVSSSVQAKANKNFCVWPTTVRILTQYYSWYHNGLDIASPSSQGMPPLFACSSGTVVRAGWDPFGLGLHVRIDHGNGFMSIYGHMSRLDVSYGDRVKRGEQIGLMGSTGNSTGPHVHFMVQYNGVSQDPLNYTQ</sequence>
<comment type="caution">
    <text evidence="3">The sequence shown here is derived from an EMBL/GenBank/DDBJ whole genome shotgun (WGS) entry which is preliminary data.</text>
</comment>
<gene>
    <name evidence="3" type="ORF">GYA37_03835</name>
</gene>
<evidence type="ECO:0000256" key="1">
    <source>
        <dbReference type="SAM" id="Phobius"/>
    </source>
</evidence>
<dbReference type="GO" id="GO:0004222">
    <property type="term" value="F:metalloendopeptidase activity"/>
    <property type="evidence" value="ECO:0007669"/>
    <property type="project" value="TreeGrafter"/>
</dbReference>
<dbReference type="InterPro" id="IPR011055">
    <property type="entry name" value="Dup_hybrid_motif"/>
</dbReference>
<dbReference type="InterPro" id="IPR050570">
    <property type="entry name" value="Cell_wall_metabolism_enzyme"/>
</dbReference>
<dbReference type="InterPro" id="IPR016047">
    <property type="entry name" value="M23ase_b-sheet_dom"/>
</dbReference>
<dbReference type="Gene3D" id="3.10.350.10">
    <property type="entry name" value="LysM domain"/>
    <property type="match status" value="2"/>
</dbReference>
<dbReference type="PANTHER" id="PTHR21666:SF270">
    <property type="entry name" value="MUREIN HYDROLASE ACTIVATOR ENVC"/>
    <property type="match status" value="1"/>
</dbReference>
<dbReference type="Proteomes" id="UP000590542">
    <property type="component" value="Unassembled WGS sequence"/>
</dbReference>
<dbReference type="Gene3D" id="2.70.70.10">
    <property type="entry name" value="Glucose Permease (Domain IIA)"/>
    <property type="match status" value="1"/>
</dbReference>
<accession>A0A7X9E7Y1</accession>
<feature type="domain" description="LysM" evidence="2">
    <location>
        <begin position="152"/>
        <end position="196"/>
    </location>
</feature>
<dbReference type="AlphaFoldDB" id="A0A7X9E7Y1"/>
<dbReference type="CDD" id="cd12797">
    <property type="entry name" value="M23_peptidase"/>
    <property type="match status" value="1"/>
</dbReference>
<dbReference type="SMART" id="SM00257">
    <property type="entry name" value="LysM"/>
    <property type="match status" value="2"/>
</dbReference>
<feature type="domain" description="LysM" evidence="2">
    <location>
        <begin position="202"/>
        <end position="246"/>
    </location>
</feature>
<dbReference type="Pfam" id="PF01476">
    <property type="entry name" value="LysM"/>
    <property type="match status" value="2"/>
</dbReference>
<organism evidence="3 4">
    <name type="scientific">candidate division WWE3 bacterium</name>
    <dbReference type="NCBI Taxonomy" id="2053526"/>
    <lineage>
        <taxon>Bacteria</taxon>
        <taxon>Katanobacteria</taxon>
    </lineage>
</organism>
<keyword evidence="1" id="KW-0472">Membrane</keyword>
<feature type="transmembrane region" description="Helical" evidence="1">
    <location>
        <begin position="51"/>
        <end position="70"/>
    </location>
</feature>
<protein>
    <submittedName>
        <fullName evidence="3">Peptidoglycan DD-metalloendopeptidase family protein</fullName>
    </submittedName>
</protein>